<proteinExistence type="predicted"/>
<dbReference type="Proteomes" id="UP000249396">
    <property type="component" value="Unassembled WGS sequence"/>
</dbReference>
<reference evidence="2 3" key="1">
    <citation type="journal article" date="2018" name="Aquat. Microb. Ecol.">
        <title>Gammaproteobacterial methanotrophs dominate.</title>
        <authorList>
            <person name="Rissanen A.J."/>
            <person name="Saarenheimo J."/>
            <person name="Tiirola M."/>
            <person name="Peura S."/>
            <person name="Aalto S.L."/>
            <person name="Karvinen A."/>
            <person name="Nykanen H."/>
        </authorList>
    </citation>
    <scope>NUCLEOTIDE SEQUENCE [LARGE SCALE GENOMIC DNA]</scope>
    <source>
        <strain evidence="2">AMbin10</strain>
    </source>
</reference>
<dbReference type="Pfam" id="PF02655">
    <property type="entry name" value="ATP-grasp_3"/>
    <property type="match status" value="1"/>
</dbReference>
<protein>
    <recommendedName>
        <fullName evidence="1">ATP-grasp fold PylC-type domain-containing protein</fullName>
    </recommendedName>
</protein>
<dbReference type="GO" id="GO:0046872">
    <property type="term" value="F:metal ion binding"/>
    <property type="evidence" value="ECO:0007669"/>
    <property type="project" value="InterPro"/>
</dbReference>
<dbReference type="GO" id="GO:0005524">
    <property type="term" value="F:ATP binding"/>
    <property type="evidence" value="ECO:0007669"/>
    <property type="project" value="InterPro"/>
</dbReference>
<dbReference type="InterPro" id="IPR003806">
    <property type="entry name" value="ATP-grasp_PylC-type"/>
</dbReference>
<gene>
    <name evidence="2" type="ORF">DM484_09685</name>
</gene>
<evidence type="ECO:0000313" key="3">
    <source>
        <dbReference type="Proteomes" id="UP000249396"/>
    </source>
</evidence>
<comment type="caution">
    <text evidence="2">The sequence shown here is derived from an EMBL/GenBank/DDBJ whole genome shotgun (WGS) entry which is preliminary data.</text>
</comment>
<evidence type="ECO:0000259" key="1">
    <source>
        <dbReference type="Pfam" id="PF02655"/>
    </source>
</evidence>
<evidence type="ECO:0000313" key="2">
    <source>
        <dbReference type="EMBL" id="PZN80663.1"/>
    </source>
</evidence>
<dbReference type="InterPro" id="IPR016677">
    <property type="entry name" value="UCP016817_carboligase"/>
</dbReference>
<sequence length="375" mass="40683">MNLLLIAQSARMLAQSAARGGFCCCTIDFFADSDTRRYAGQCIPMTPGADGFDEAALLVTVEDLAFSDKEFSLIFGSGIDSRPRLVEKLAEKRKLLGNTPATLKKINHPQAFFGLLEQLGIPYPETRFVPPDQAKGWLIKPGCSEGGKGVVFCANNPQSANGAYYQRLTQGDAYSLLFLSNGKENRAIGFNTQWTAKHEPAQPFLFAGAINRTDLTELQRSAVEEYATKLTAASGLVGLNSLDFVLSGGVCQVLEVNPRPSATMALYDEDFTQGLLALHIAACRGELPPPVSHNGPVRALWIVYSQSAALIPVDFHWPEECADIPNPGAKIEAGQPLCSLLVRGENRQEAEKLVKLLEIEILGGLFDRPNPNSTQ</sequence>
<dbReference type="SUPFAM" id="SSF56059">
    <property type="entry name" value="Glutathione synthetase ATP-binding domain-like"/>
    <property type="match status" value="1"/>
</dbReference>
<organism evidence="2 3">
    <name type="scientific">Candidatus Methylumidiphilus alinenensis</name>
    <dbReference type="NCBI Taxonomy" id="2202197"/>
    <lineage>
        <taxon>Bacteria</taxon>
        <taxon>Pseudomonadati</taxon>
        <taxon>Pseudomonadota</taxon>
        <taxon>Gammaproteobacteria</taxon>
        <taxon>Methylococcales</taxon>
        <taxon>Candidatus Methylumidiphilus</taxon>
    </lineage>
</organism>
<accession>A0A2W4RBT0</accession>
<dbReference type="PIRSF" id="PIRSF016817">
    <property type="entry name" value="UCP016817_carboligase"/>
    <property type="match status" value="1"/>
</dbReference>
<dbReference type="AlphaFoldDB" id="A0A2W4RBT0"/>
<name>A0A2W4RBT0_9GAMM</name>
<feature type="domain" description="ATP-grasp fold PylC-type" evidence="1">
    <location>
        <begin position="116"/>
        <end position="263"/>
    </location>
</feature>
<dbReference type="Gene3D" id="3.30.470.20">
    <property type="entry name" value="ATP-grasp fold, B domain"/>
    <property type="match status" value="1"/>
</dbReference>
<dbReference type="EMBL" id="QJPH01000279">
    <property type="protein sequence ID" value="PZN80663.1"/>
    <property type="molecule type" value="Genomic_DNA"/>
</dbReference>